<comment type="caution">
    <text evidence="1">The sequence shown here is derived from an EMBL/GenBank/DDBJ whole genome shotgun (WGS) entry which is preliminary data.</text>
</comment>
<reference evidence="1 2" key="1">
    <citation type="journal article" date="2022" name="Nat. Plants">
        <title>Genomes of leafy and leafless Platanthera orchids illuminate the evolution of mycoheterotrophy.</title>
        <authorList>
            <person name="Li M.H."/>
            <person name="Liu K.W."/>
            <person name="Li Z."/>
            <person name="Lu H.C."/>
            <person name="Ye Q.L."/>
            <person name="Zhang D."/>
            <person name="Wang J.Y."/>
            <person name="Li Y.F."/>
            <person name="Zhong Z.M."/>
            <person name="Liu X."/>
            <person name="Yu X."/>
            <person name="Liu D.K."/>
            <person name="Tu X.D."/>
            <person name="Liu B."/>
            <person name="Hao Y."/>
            <person name="Liao X.Y."/>
            <person name="Jiang Y.T."/>
            <person name="Sun W.H."/>
            <person name="Chen J."/>
            <person name="Chen Y.Q."/>
            <person name="Ai Y."/>
            <person name="Zhai J.W."/>
            <person name="Wu S.S."/>
            <person name="Zhou Z."/>
            <person name="Hsiao Y.Y."/>
            <person name="Wu W.L."/>
            <person name="Chen Y.Y."/>
            <person name="Lin Y.F."/>
            <person name="Hsu J.L."/>
            <person name="Li C.Y."/>
            <person name="Wang Z.W."/>
            <person name="Zhao X."/>
            <person name="Zhong W.Y."/>
            <person name="Ma X.K."/>
            <person name="Ma L."/>
            <person name="Huang J."/>
            <person name="Chen G.Z."/>
            <person name="Huang M.Z."/>
            <person name="Huang L."/>
            <person name="Peng D.H."/>
            <person name="Luo Y.B."/>
            <person name="Zou S.Q."/>
            <person name="Chen S.P."/>
            <person name="Lan S."/>
            <person name="Tsai W.C."/>
            <person name="Van de Peer Y."/>
            <person name="Liu Z.J."/>
        </authorList>
    </citation>
    <scope>NUCLEOTIDE SEQUENCE [LARGE SCALE GENOMIC DNA]</scope>
    <source>
        <strain evidence="1">Lor288</strain>
    </source>
</reference>
<dbReference type="EMBL" id="JBBWWR010000015">
    <property type="protein sequence ID" value="KAK8950062.1"/>
    <property type="molecule type" value="Genomic_DNA"/>
</dbReference>
<evidence type="ECO:0000313" key="2">
    <source>
        <dbReference type="Proteomes" id="UP001412067"/>
    </source>
</evidence>
<keyword evidence="2" id="KW-1185">Reference proteome</keyword>
<dbReference type="Proteomes" id="UP001412067">
    <property type="component" value="Unassembled WGS sequence"/>
</dbReference>
<proteinExistence type="predicted"/>
<organism evidence="1 2">
    <name type="scientific">Platanthera guangdongensis</name>
    <dbReference type="NCBI Taxonomy" id="2320717"/>
    <lineage>
        <taxon>Eukaryota</taxon>
        <taxon>Viridiplantae</taxon>
        <taxon>Streptophyta</taxon>
        <taxon>Embryophyta</taxon>
        <taxon>Tracheophyta</taxon>
        <taxon>Spermatophyta</taxon>
        <taxon>Magnoliopsida</taxon>
        <taxon>Liliopsida</taxon>
        <taxon>Asparagales</taxon>
        <taxon>Orchidaceae</taxon>
        <taxon>Orchidoideae</taxon>
        <taxon>Orchideae</taxon>
        <taxon>Orchidinae</taxon>
        <taxon>Platanthera</taxon>
    </lineage>
</organism>
<accession>A0ABR2LT63</accession>
<protein>
    <submittedName>
        <fullName evidence="1">Uncharacterized protein</fullName>
    </submittedName>
</protein>
<name>A0ABR2LT63_9ASPA</name>
<evidence type="ECO:0000313" key="1">
    <source>
        <dbReference type="EMBL" id="KAK8950062.1"/>
    </source>
</evidence>
<gene>
    <name evidence="1" type="ORF">KSP40_PGU019854</name>
</gene>
<sequence>MVLGTIRERWIRPIVTDFTGGEQPEDTELAEGEAGIHLRSGGQKFAGGRDNSYNDNMIRRRAWFQDL</sequence>